<dbReference type="InterPro" id="IPR010273">
    <property type="entry name" value="DUF881"/>
</dbReference>
<dbReference type="OrthoDB" id="9776196at2"/>
<evidence type="ECO:0000313" key="4">
    <source>
        <dbReference type="EMBL" id="KXG43766.1"/>
    </source>
</evidence>
<evidence type="ECO:0000256" key="1">
    <source>
        <dbReference type="ARBA" id="ARBA00009108"/>
    </source>
</evidence>
<dbReference type="RefSeq" id="WP_068724683.1">
    <property type="nucleotide sequence ID" value="NZ_LSKU01000001.1"/>
</dbReference>
<comment type="caution">
    <text evidence="4">The sequence shown here is derived from an EMBL/GenBank/DDBJ whole genome shotgun (WGS) entry which is preliminary data.</text>
</comment>
<keyword evidence="2" id="KW-0175">Coiled coil</keyword>
<dbReference type="EMBL" id="LSKU01000001">
    <property type="protein sequence ID" value="KXG43766.1"/>
    <property type="molecule type" value="Genomic_DNA"/>
</dbReference>
<protein>
    <recommendedName>
        <fullName evidence="6">DUF881 domain-containing protein</fullName>
    </recommendedName>
</protein>
<name>A0A135L455_9BACI</name>
<comment type="similarity">
    <text evidence="1">Belongs to the UPF0749 family.</text>
</comment>
<organism evidence="4 5">
    <name type="scientific">Tepidibacillus decaturensis</name>
    <dbReference type="NCBI Taxonomy" id="1413211"/>
    <lineage>
        <taxon>Bacteria</taxon>
        <taxon>Bacillati</taxon>
        <taxon>Bacillota</taxon>
        <taxon>Bacilli</taxon>
        <taxon>Bacillales</taxon>
        <taxon>Bacillaceae</taxon>
        <taxon>Tepidibacillus</taxon>
    </lineage>
</organism>
<sequence length="240" mass="27198">MQVHKRKISYTITIISVIIGFMLSIQFNSTQNTFKMEARDITELRSNLSKELERKNNLLNDLSKKRQLLNQYKNNNQNQQISQIISDELGHAKLLAGTIPVEGKGLIVRITAMDSSFSEIGEEDENEIVDDDLRTLVNEMFGNGAQAISINDQRLVSVSAIRNVGNRIQVNNRFITFPYEIKAIGDAKMIQAGIQIAGLQDYFKILNKELIIAEQEKIQIPAYNGDINPRYMKPVKVGEK</sequence>
<keyword evidence="3" id="KW-0472">Membrane</keyword>
<dbReference type="STRING" id="1413211.U473_06880"/>
<feature type="transmembrane region" description="Helical" evidence="3">
    <location>
        <begin position="7"/>
        <end position="27"/>
    </location>
</feature>
<accession>A0A135L455</accession>
<evidence type="ECO:0000313" key="5">
    <source>
        <dbReference type="Proteomes" id="UP000070352"/>
    </source>
</evidence>
<keyword evidence="3" id="KW-1133">Transmembrane helix</keyword>
<keyword evidence="3" id="KW-0812">Transmembrane</keyword>
<feature type="coiled-coil region" evidence="2">
    <location>
        <begin position="38"/>
        <end position="82"/>
    </location>
</feature>
<dbReference type="PANTHER" id="PTHR37313:SF2">
    <property type="entry name" value="UPF0749 PROTEIN YLXX"/>
    <property type="match status" value="1"/>
</dbReference>
<evidence type="ECO:0008006" key="6">
    <source>
        <dbReference type="Google" id="ProtNLM"/>
    </source>
</evidence>
<dbReference type="PANTHER" id="PTHR37313">
    <property type="entry name" value="UPF0749 PROTEIN RV1825"/>
    <property type="match status" value="1"/>
</dbReference>
<dbReference type="Gene3D" id="3.30.70.1880">
    <property type="entry name" value="Protein of unknown function DUF881"/>
    <property type="match status" value="1"/>
</dbReference>
<reference evidence="4 5" key="1">
    <citation type="submission" date="2016-02" db="EMBL/GenBank/DDBJ databases">
        <title>Draft Genome for Tepidibacillus decaturensis nov. sp. Strain Z9, an Anaerobic, Moderately Thermophilic and Heterotrophic Bacterium from Deep Subsurface of the Illinois Basin, USA.</title>
        <authorList>
            <person name="Dong Y."/>
            <person name="Chang J.Y."/>
            <person name="Sanford R."/>
            <person name="Fouke B.W."/>
        </authorList>
    </citation>
    <scope>NUCLEOTIDE SEQUENCE [LARGE SCALE GENOMIC DNA]</scope>
    <source>
        <strain evidence="4 5">Z9</strain>
    </source>
</reference>
<proteinExistence type="inferred from homology"/>
<dbReference type="Proteomes" id="UP000070352">
    <property type="component" value="Unassembled WGS sequence"/>
</dbReference>
<evidence type="ECO:0000256" key="2">
    <source>
        <dbReference type="SAM" id="Coils"/>
    </source>
</evidence>
<keyword evidence="5" id="KW-1185">Reference proteome</keyword>
<dbReference type="AlphaFoldDB" id="A0A135L455"/>
<evidence type="ECO:0000256" key="3">
    <source>
        <dbReference type="SAM" id="Phobius"/>
    </source>
</evidence>
<gene>
    <name evidence="4" type="ORF">U473_06880</name>
</gene>
<dbReference type="Pfam" id="PF05949">
    <property type="entry name" value="DUF881"/>
    <property type="match status" value="1"/>
</dbReference>